<protein>
    <submittedName>
        <fullName evidence="14">Cytochrome C</fullName>
    </submittedName>
</protein>
<dbReference type="GO" id="GO:0009061">
    <property type="term" value="P:anaerobic respiration"/>
    <property type="evidence" value="ECO:0007669"/>
    <property type="project" value="TreeGrafter"/>
</dbReference>
<evidence type="ECO:0000256" key="2">
    <source>
        <dbReference type="ARBA" id="ARBA00007395"/>
    </source>
</evidence>
<evidence type="ECO:0000256" key="11">
    <source>
        <dbReference type="ARBA" id="ARBA00023136"/>
    </source>
</evidence>
<gene>
    <name evidence="14" type="ORF">ENJ89_10680</name>
</gene>
<dbReference type="InterPro" id="IPR005126">
    <property type="entry name" value="NapC/NirT_cyt_c_N"/>
</dbReference>
<dbReference type="InterPro" id="IPR051174">
    <property type="entry name" value="Cytochrome_c-type_ET"/>
</dbReference>
<keyword evidence="7" id="KW-0479">Metal-binding</keyword>
<dbReference type="AlphaFoldDB" id="A0A7V5PRQ9"/>
<feature type="transmembrane region" description="Helical" evidence="12">
    <location>
        <begin position="91"/>
        <end position="111"/>
    </location>
</feature>
<dbReference type="SUPFAM" id="SSF48695">
    <property type="entry name" value="Multiheme cytochromes"/>
    <property type="match status" value="1"/>
</dbReference>
<evidence type="ECO:0000256" key="8">
    <source>
        <dbReference type="ARBA" id="ARBA00022982"/>
    </source>
</evidence>
<evidence type="ECO:0000256" key="4">
    <source>
        <dbReference type="ARBA" id="ARBA00022475"/>
    </source>
</evidence>
<dbReference type="PANTHER" id="PTHR30333:SF1">
    <property type="entry name" value="CYTOCHROME C-TYPE PROTEIN NAPC"/>
    <property type="match status" value="1"/>
</dbReference>
<dbReference type="Pfam" id="PF03264">
    <property type="entry name" value="Cytochrom_NNT"/>
    <property type="match status" value="1"/>
</dbReference>
<evidence type="ECO:0000256" key="1">
    <source>
        <dbReference type="ARBA" id="ARBA00004236"/>
    </source>
</evidence>
<sequence>MKLPQSSKNWISIFGVTLVLISLLMIILLWLFSIRSTGGAYLGVVNYIILPGLLLLGLILIPIGMVRKLRSEKHKEQWPSIDLNHPPHRNAFFIFISGTLLLLFLSAIGSYEAFHLTESVEFCGKLCHEVMNPEYVAYQYSAHARVACVECHVGTGASWYVRSKISGLYQVYAVTFNKYPKPIPTPVKNLRPARETCERCHWPQKFYTYNQKNEIHFLTDEQNTQWNIHLTLKVGARHSSLGLSEGIHWHINPDVKVEYIAADSARQNLPWVRLINLKTGKQFTFVDQENPPDSTILTHGEKRVMDCMDCHNRPSHNYQPPSFFVNNLMVKDSLLRKLPSFKSLAMEICEPEYPTTDSAMKAIERGIISFYQEEYPDLANSNPNLIRNAIQNLQSAYRRNIFPEMKVRWSVHPNNIGHVEFNGCFRCHDGNHIRADGKAISRECNLCHLINAQGPASRMQTATFGKSLPFKHPVDIEGAWKESLCTDCHTGLNP</sequence>
<keyword evidence="9 12" id="KW-1133">Transmembrane helix</keyword>
<feature type="transmembrane region" description="Helical" evidence="12">
    <location>
        <begin position="44"/>
        <end position="66"/>
    </location>
</feature>
<dbReference type="GO" id="GO:0046872">
    <property type="term" value="F:metal ion binding"/>
    <property type="evidence" value="ECO:0007669"/>
    <property type="project" value="UniProtKB-KW"/>
</dbReference>
<dbReference type="EMBL" id="DROD01000677">
    <property type="protein sequence ID" value="HHJ53650.1"/>
    <property type="molecule type" value="Genomic_DNA"/>
</dbReference>
<evidence type="ECO:0000256" key="10">
    <source>
        <dbReference type="ARBA" id="ARBA00023004"/>
    </source>
</evidence>
<keyword evidence="8" id="KW-0249">Electron transport</keyword>
<feature type="transmembrane region" description="Helical" evidence="12">
    <location>
        <begin position="12"/>
        <end position="32"/>
    </location>
</feature>
<comment type="similarity">
    <text evidence="2">Belongs to the NapC/NirT/NrfH family.</text>
</comment>
<keyword evidence="11 12" id="KW-0472">Membrane</keyword>
<organism evidence="14">
    <name type="scientific">Caldithrix abyssi</name>
    <dbReference type="NCBI Taxonomy" id="187145"/>
    <lineage>
        <taxon>Bacteria</taxon>
        <taxon>Pseudomonadati</taxon>
        <taxon>Calditrichota</taxon>
        <taxon>Calditrichia</taxon>
        <taxon>Calditrichales</taxon>
        <taxon>Calditrichaceae</taxon>
        <taxon>Caldithrix</taxon>
    </lineage>
</organism>
<evidence type="ECO:0000313" key="14">
    <source>
        <dbReference type="EMBL" id="HHJ53650.1"/>
    </source>
</evidence>
<evidence type="ECO:0000256" key="9">
    <source>
        <dbReference type="ARBA" id="ARBA00022989"/>
    </source>
</evidence>
<proteinExistence type="inferred from homology"/>
<keyword evidence="6 12" id="KW-0812">Transmembrane</keyword>
<keyword evidence="10" id="KW-0408">Iron</keyword>
<evidence type="ECO:0000256" key="5">
    <source>
        <dbReference type="ARBA" id="ARBA00022617"/>
    </source>
</evidence>
<dbReference type="InterPro" id="IPR036280">
    <property type="entry name" value="Multihaem_cyt_sf"/>
</dbReference>
<dbReference type="Gene3D" id="1.10.3820.10">
    <property type="entry name" value="Di-heme elbow motif domain"/>
    <property type="match status" value="1"/>
</dbReference>
<evidence type="ECO:0000256" key="12">
    <source>
        <dbReference type="SAM" id="Phobius"/>
    </source>
</evidence>
<dbReference type="GO" id="GO:0009055">
    <property type="term" value="F:electron transfer activity"/>
    <property type="evidence" value="ECO:0007669"/>
    <property type="project" value="TreeGrafter"/>
</dbReference>
<feature type="domain" description="NapC/NirT cytochrome c N-terminal" evidence="13">
    <location>
        <begin position="93"/>
        <end position="179"/>
    </location>
</feature>
<evidence type="ECO:0000259" key="13">
    <source>
        <dbReference type="Pfam" id="PF03264"/>
    </source>
</evidence>
<dbReference type="Proteomes" id="UP000886124">
    <property type="component" value="Unassembled WGS sequence"/>
</dbReference>
<keyword evidence="4" id="KW-1003">Cell membrane</keyword>
<evidence type="ECO:0000256" key="7">
    <source>
        <dbReference type="ARBA" id="ARBA00022723"/>
    </source>
</evidence>
<dbReference type="GO" id="GO:0005886">
    <property type="term" value="C:plasma membrane"/>
    <property type="evidence" value="ECO:0007669"/>
    <property type="project" value="UniProtKB-SubCell"/>
</dbReference>
<accession>A0A7V5PRQ9</accession>
<dbReference type="PANTHER" id="PTHR30333">
    <property type="entry name" value="CYTOCHROME C-TYPE PROTEIN"/>
    <property type="match status" value="1"/>
</dbReference>
<evidence type="ECO:0000256" key="3">
    <source>
        <dbReference type="ARBA" id="ARBA00022448"/>
    </source>
</evidence>
<keyword evidence="5" id="KW-0349">Heme</keyword>
<comment type="subcellular location">
    <subcellularLocation>
        <location evidence="1">Cell membrane</location>
    </subcellularLocation>
</comment>
<dbReference type="InterPro" id="IPR038266">
    <property type="entry name" value="NapC/NirT_cytc_sf"/>
</dbReference>
<name>A0A7V5PRQ9_CALAY</name>
<reference evidence="14" key="1">
    <citation type="journal article" date="2020" name="mSystems">
        <title>Genome- and Community-Level Interaction Insights into Carbon Utilization and Element Cycling Functions of Hydrothermarchaeota in Hydrothermal Sediment.</title>
        <authorList>
            <person name="Zhou Z."/>
            <person name="Liu Y."/>
            <person name="Xu W."/>
            <person name="Pan J."/>
            <person name="Luo Z.H."/>
            <person name="Li M."/>
        </authorList>
    </citation>
    <scope>NUCLEOTIDE SEQUENCE [LARGE SCALE GENOMIC DNA]</scope>
    <source>
        <strain evidence="14">HyVt-527</strain>
    </source>
</reference>
<comment type="caution">
    <text evidence="14">The sequence shown here is derived from an EMBL/GenBank/DDBJ whole genome shotgun (WGS) entry which is preliminary data.</text>
</comment>
<keyword evidence="3" id="KW-0813">Transport</keyword>
<evidence type="ECO:0000256" key="6">
    <source>
        <dbReference type="ARBA" id="ARBA00022692"/>
    </source>
</evidence>